<sequence length="65" mass="7731">MKSNQLTRFGLEVKRELLERRMTQKQFCEREGIPVNRFTEILYGVRPGKRYRSKIADALNIKGPY</sequence>
<dbReference type="InterPro" id="IPR001387">
    <property type="entry name" value="Cro/C1-type_HTH"/>
</dbReference>
<keyword evidence="2" id="KW-1185">Reference proteome</keyword>
<protein>
    <submittedName>
        <fullName evidence="1">Rha family transcriptional regulator</fullName>
    </submittedName>
</protein>
<dbReference type="AlphaFoldDB" id="A0A1A5YCH9"/>
<dbReference type="EMBL" id="LYPA01000074">
    <property type="protein sequence ID" value="OBR63303.1"/>
    <property type="molecule type" value="Genomic_DNA"/>
</dbReference>
<evidence type="ECO:0000313" key="2">
    <source>
        <dbReference type="Proteomes" id="UP000092024"/>
    </source>
</evidence>
<dbReference type="SUPFAM" id="SSF47413">
    <property type="entry name" value="lambda repressor-like DNA-binding domains"/>
    <property type="match status" value="1"/>
</dbReference>
<gene>
    <name evidence="1" type="ORF">A7K91_25125</name>
</gene>
<dbReference type="Proteomes" id="UP000092024">
    <property type="component" value="Unassembled WGS sequence"/>
</dbReference>
<accession>A0A1A5YCH9</accession>
<dbReference type="GO" id="GO:0003677">
    <property type="term" value="F:DNA binding"/>
    <property type="evidence" value="ECO:0007669"/>
    <property type="project" value="InterPro"/>
</dbReference>
<comment type="caution">
    <text evidence="1">The sequence shown here is derived from an EMBL/GenBank/DDBJ whole genome shotgun (WGS) entry which is preliminary data.</text>
</comment>
<dbReference type="STRING" id="1844972.A7K91_25125"/>
<name>A0A1A5YCH9_9BACL</name>
<reference evidence="1 2" key="1">
    <citation type="submission" date="2016-05" db="EMBL/GenBank/DDBJ databases">
        <title>Paenibacillus oryzae. sp. nov., isolated from the rice root.</title>
        <authorList>
            <person name="Zhang J."/>
            <person name="Zhang X."/>
        </authorList>
    </citation>
    <scope>NUCLEOTIDE SEQUENCE [LARGE SCALE GENOMIC DNA]</scope>
    <source>
        <strain evidence="1 2">1DrF-4</strain>
    </source>
</reference>
<dbReference type="OrthoDB" id="2469332at2"/>
<proteinExistence type="predicted"/>
<evidence type="ECO:0000313" key="1">
    <source>
        <dbReference type="EMBL" id="OBR63303.1"/>
    </source>
</evidence>
<organism evidence="1 2">
    <name type="scientific">Paenibacillus oryzae</name>
    <dbReference type="NCBI Taxonomy" id="1844972"/>
    <lineage>
        <taxon>Bacteria</taxon>
        <taxon>Bacillati</taxon>
        <taxon>Bacillota</taxon>
        <taxon>Bacilli</taxon>
        <taxon>Bacillales</taxon>
        <taxon>Paenibacillaceae</taxon>
        <taxon>Paenibacillus</taxon>
    </lineage>
</organism>
<dbReference type="InterPro" id="IPR010982">
    <property type="entry name" value="Lambda_DNA-bd_dom_sf"/>
</dbReference>
<dbReference type="CDD" id="cd00093">
    <property type="entry name" value="HTH_XRE"/>
    <property type="match status" value="1"/>
</dbReference>